<dbReference type="KEGG" id="mou:OU421_11030"/>
<sequence length="138" mass="15328">MITANQPSLILSKMYSRAGIDPKMVYFIDAITNYALGKDEEDSDNTLFISNPGDLTEIGISLTKALEKCENEDVCIVLDSISTLLIYVSSSKISKFLHYLTNKIRLSDIHGVLFAAKNGLDPGFMIQLTTFVDEIIEE</sequence>
<dbReference type="Proteomes" id="UP001163096">
    <property type="component" value="Chromosome"/>
</dbReference>
<keyword evidence="2" id="KW-1185">Reference proteome</keyword>
<protein>
    <recommendedName>
        <fullName evidence="3">KaiC-like domain-containing protein</fullName>
    </recommendedName>
</protein>
<accession>A0A9X9T733</accession>
<name>A0A9X9T733_METOG</name>
<gene>
    <name evidence="1" type="ORF">OU421_11030</name>
</gene>
<dbReference type="InterPro" id="IPR055927">
    <property type="entry name" value="DUF7504"/>
</dbReference>
<dbReference type="GeneID" id="76835642"/>
<proteinExistence type="predicted"/>
<dbReference type="EMBL" id="CP113361">
    <property type="protein sequence ID" value="WAI00938.1"/>
    <property type="molecule type" value="Genomic_DNA"/>
</dbReference>
<reference evidence="1" key="1">
    <citation type="submission" date="2022-11" db="EMBL/GenBank/DDBJ databases">
        <title>Complete genome sequence of Methanogenium organophilum DSM 3596.</title>
        <authorList>
            <person name="Chen S.-C."/>
            <person name="Lai S.-J."/>
            <person name="You Y.-T."/>
        </authorList>
    </citation>
    <scope>NUCLEOTIDE SEQUENCE</scope>
    <source>
        <strain evidence="1">DSM 3596</strain>
    </source>
</reference>
<dbReference type="Pfam" id="PF24336">
    <property type="entry name" value="DUF7504"/>
    <property type="match status" value="1"/>
</dbReference>
<evidence type="ECO:0008006" key="3">
    <source>
        <dbReference type="Google" id="ProtNLM"/>
    </source>
</evidence>
<dbReference type="RefSeq" id="WP_268186144.1">
    <property type="nucleotide sequence ID" value="NZ_CP113361.1"/>
</dbReference>
<organism evidence="1 2">
    <name type="scientific">Methanogenium organophilum</name>
    <dbReference type="NCBI Taxonomy" id="2199"/>
    <lineage>
        <taxon>Archaea</taxon>
        <taxon>Methanobacteriati</taxon>
        <taxon>Methanobacteriota</taxon>
        <taxon>Stenosarchaea group</taxon>
        <taxon>Methanomicrobia</taxon>
        <taxon>Methanomicrobiales</taxon>
        <taxon>Methanomicrobiaceae</taxon>
        <taxon>Methanogenium</taxon>
    </lineage>
</organism>
<evidence type="ECO:0000313" key="2">
    <source>
        <dbReference type="Proteomes" id="UP001163096"/>
    </source>
</evidence>
<evidence type="ECO:0000313" key="1">
    <source>
        <dbReference type="EMBL" id="WAI00938.1"/>
    </source>
</evidence>
<dbReference type="AlphaFoldDB" id="A0A9X9T733"/>